<comment type="caution">
    <text evidence="7">The sequence shown here is derived from an EMBL/GenBank/DDBJ whole genome shotgun (WGS) entry which is preliminary data.</text>
</comment>
<evidence type="ECO:0000256" key="2">
    <source>
        <dbReference type="ARBA" id="ARBA00023125"/>
    </source>
</evidence>
<dbReference type="SUPFAM" id="SSF56349">
    <property type="entry name" value="DNA breaking-rejoining enzymes"/>
    <property type="match status" value="1"/>
</dbReference>
<evidence type="ECO:0000313" key="7">
    <source>
        <dbReference type="EMBL" id="OGD90708.1"/>
    </source>
</evidence>
<sequence length="284" mass="32572">MTERIKNSQEGQQETVFNRQWQEAAQKFISYQTAQENSQLAYGADITQLTNFLSEHAVYSWSQITPAIIRDFFEDQGDRYSSSTLVRRLSVINGFISYIRKRTDYPIKEDVFPAIRSFRKESSNLPRRNFDYEPMSREDVTKLLQVTTHVRDKVLIYLLLKGISAQSLENLEMQNVKASANVQDPTIQISVPDKKTGKIKTVNLDAVASQALNDYLLNFRSQDLKKPDFPVFVNVHSLGKTTKVTALTRQGIWFIINKYAGKAQIDCTPHRLNKSEKALHESSN</sequence>
<dbReference type="PANTHER" id="PTHR30349">
    <property type="entry name" value="PHAGE INTEGRASE-RELATED"/>
    <property type="match status" value="1"/>
</dbReference>
<keyword evidence="1" id="KW-0229">DNA integration</keyword>
<dbReference type="InterPro" id="IPR002104">
    <property type="entry name" value="Integrase_catalytic"/>
</dbReference>
<evidence type="ECO:0000256" key="1">
    <source>
        <dbReference type="ARBA" id="ARBA00022908"/>
    </source>
</evidence>
<dbReference type="InterPro" id="IPR013762">
    <property type="entry name" value="Integrase-like_cat_sf"/>
</dbReference>
<evidence type="ECO:0000256" key="4">
    <source>
        <dbReference type="PROSITE-ProRule" id="PRU01248"/>
    </source>
</evidence>
<dbReference type="GO" id="GO:0006310">
    <property type="term" value="P:DNA recombination"/>
    <property type="evidence" value="ECO:0007669"/>
    <property type="project" value="UniProtKB-KW"/>
</dbReference>
<dbReference type="AlphaFoldDB" id="A0A1F5GFP6"/>
<dbReference type="PANTHER" id="PTHR30349:SF81">
    <property type="entry name" value="TYROSINE RECOMBINASE XERC"/>
    <property type="match status" value="1"/>
</dbReference>
<organism evidence="7 8">
    <name type="scientific">Candidatus Curtissbacteria bacterium RIFCSPHIGHO2_02_FULL_42_15</name>
    <dbReference type="NCBI Taxonomy" id="1797716"/>
    <lineage>
        <taxon>Bacteria</taxon>
        <taxon>Candidatus Curtissiibacteriota</taxon>
    </lineage>
</organism>
<dbReference type="InterPro" id="IPR050090">
    <property type="entry name" value="Tyrosine_recombinase_XerCD"/>
</dbReference>
<keyword evidence="2 4" id="KW-0238">DNA-binding</keyword>
<dbReference type="InterPro" id="IPR004107">
    <property type="entry name" value="Integrase_SAM-like_N"/>
</dbReference>
<gene>
    <name evidence="7" type="ORF">A3D07_03135</name>
</gene>
<dbReference type="PROSITE" id="PS51900">
    <property type="entry name" value="CB"/>
    <property type="match status" value="1"/>
</dbReference>
<evidence type="ECO:0000313" key="8">
    <source>
        <dbReference type="Proteomes" id="UP000177124"/>
    </source>
</evidence>
<dbReference type="PROSITE" id="PS51898">
    <property type="entry name" value="TYR_RECOMBINASE"/>
    <property type="match status" value="1"/>
</dbReference>
<evidence type="ECO:0000256" key="3">
    <source>
        <dbReference type="ARBA" id="ARBA00023172"/>
    </source>
</evidence>
<dbReference type="InterPro" id="IPR011010">
    <property type="entry name" value="DNA_brk_join_enz"/>
</dbReference>
<dbReference type="Pfam" id="PF02899">
    <property type="entry name" value="Phage_int_SAM_1"/>
    <property type="match status" value="1"/>
</dbReference>
<dbReference type="Gene3D" id="1.10.443.10">
    <property type="entry name" value="Intergrase catalytic core"/>
    <property type="match status" value="1"/>
</dbReference>
<evidence type="ECO:0008006" key="9">
    <source>
        <dbReference type="Google" id="ProtNLM"/>
    </source>
</evidence>
<dbReference type="GO" id="GO:0003677">
    <property type="term" value="F:DNA binding"/>
    <property type="evidence" value="ECO:0007669"/>
    <property type="project" value="UniProtKB-UniRule"/>
</dbReference>
<dbReference type="InterPro" id="IPR010998">
    <property type="entry name" value="Integrase_recombinase_N"/>
</dbReference>
<protein>
    <recommendedName>
        <fullName evidence="9">Core-binding (CB) domain-containing protein</fullName>
    </recommendedName>
</protein>
<name>A0A1F5GFP6_9BACT</name>
<dbReference type="GO" id="GO:0015074">
    <property type="term" value="P:DNA integration"/>
    <property type="evidence" value="ECO:0007669"/>
    <property type="project" value="UniProtKB-KW"/>
</dbReference>
<evidence type="ECO:0000259" key="6">
    <source>
        <dbReference type="PROSITE" id="PS51900"/>
    </source>
</evidence>
<dbReference type="Gene3D" id="1.10.150.130">
    <property type="match status" value="1"/>
</dbReference>
<keyword evidence="3" id="KW-0233">DNA recombination</keyword>
<proteinExistence type="predicted"/>
<dbReference type="STRING" id="1797716.A3D07_03135"/>
<feature type="domain" description="Core-binding (CB)" evidence="6">
    <location>
        <begin position="19"/>
        <end position="100"/>
    </location>
</feature>
<reference evidence="7 8" key="1">
    <citation type="journal article" date="2016" name="Nat. Commun.">
        <title>Thousands of microbial genomes shed light on interconnected biogeochemical processes in an aquifer system.</title>
        <authorList>
            <person name="Anantharaman K."/>
            <person name="Brown C.T."/>
            <person name="Hug L.A."/>
            <person name="Sharon I."/>
            <person name="Castelle C.J."/>
            <person name="Probst A.J."/>
            <person name="Thomas B.C."/>
            <person name="Singh A."/>
            <person name="Wilkins M.J."/>
            <person name="Karaoz U."/>
            <person name="Brodie E.L."/>
            <person name="Williams K.H."/>
            <person name="Hubbard S.S."/>
            <person name="Banfield J.F."/>
        </authorList>
    </citation>
    <scope>NUCLEOTIDE SEQUENCE [LARGE SCALE GENOMIC DNA]</scope>
</reference>
<feature type="domain" description="Tyr recombinase" evidence="5">
    <location>
        <begin position="130"/>
        <end position="284"/>
    </location>
</feature>
<dbReference type="Proteomes" id="UP000177124">
    <property type="component" value="Unassembled WGS sequence"/>
</dbReference>
<dbReference type="InterPro" id="IPR044068">
    <property type="entry name" value="CB"/>
</dbReference>
<evidence type="ECO:0000259" key="5">
    <source>
        <dbReference type="PROSITE" id="PS51898"/>
    </source>
</evidence>
<accession>A0A1F5GFP6</accession>
<dbReference type="EMBL" id="MFBF01000037">
    <property type="protein sequence ID" value="OGD90708.1"/>
    <property type="molecule type" value="Genomic_DNA"/>
</dbReference>